<accession>F4X4Z9</accession>
<dbReference type="Proteomes" id="UP000007755">
    <property type="component" value="Unassembled WGS sequence"/>
</dbReference>
<organism evidence="3">
    <name type="scientific">Acromyrmex echinatior</name>
    <name type="common">Panamanian leafcutter ant</name>
    <name type="synonym">Acromyrmex octospinosus echinatior</name>
    <dbReference type="NCBI Taxonomy" id="103372"/>
    <lineage>
        <taxon>Eukaryota</taxon>
        <taxon>Metazoa</taxon>
        <taxon>Ecdysozoa</taxon>
        <taxon>Arthropoda</taxon>
        <taxon>Hexapoda</taxon>
        <taxon>Insecta</taxon>
        <taxon>Pterygota</taxon>
        <taxon>Neoptera</taxon>
        <taxon>Endopterygota</taxon>
        <taxon>Hymenoptera</taxon>
        <taxon>Apocrita</taxon>
        <taxon>Aculeata</taxon>
        <taxon>Formicoidea</taxon>
        <taxon>Formicidae</taxon>
        <taxon>Myrmicinae</taxon>
        <taxon>Acromyrmex</taxon>
    </lineage>
</organism>
<feature type="compositionally biased region" description="Basic and acidic residues" evidence="1">
    <location>
        <begin position="51"/>
        <end position="60"/>
    </location>
</feature>
<evidence type="ECO:0000313" key="2">
    <source>
        <dbReference type="EMBL" id="EGI58456.1"/>
    </source>
</evidence>
<sequence>MEPAYTPLLLQSGVAGITKGARAGGDVGTGVDRKLRKIRGRAPGQGSFVGVDRERRDGGAHKRQTSSRVARECFNLGGSIYVYYDNEIISSNGYNDKFYEKVSTKIADDQKDTIWAPRGIV</sequence>
<proteinExistence type="predicted"/>
<reference evidence="2" key="1">
    <citation type="submission" date="2011-02" db="EMBL/GenBank/DDBJ databases">
        <title>The genome of the leaf-cutting ant Acromyrmex echinatior suggests key adaptations to social evolution and fungus farming.</title>
        <authorList>
            <person name="Nygaard S."/>
            <person name="Zhang G."/>
        </authorList>
    </citation>
    <scope>NUCLEOTIDE SEQUENCE</scope>
</reference>
<gene>
    <name evidence="2" type="ORF">G5I_13422</name>
</gene>
<protein>
    <submittedName>
        <fullName evidence="2">Uncharacterized protein</fullName>
    </submittedName>
</protein>
<keyword evidence="3" id="KW-1185">Reference proteome</keyword>
<dbReference type="EMBL" id="GL888680">
    <property type="protein sequence ID" value="EGI58456.1"/>
    <property type="molecule type" value="Genomic_DNA"/>
</dbReference>
<name>F4X4Z9_ACREC</name>
<feature type="region of interest" description="Disordered" evidence="1">
    <location>
        <begin position="42"/>
        <end position="65"/>
    </location>
</feature>
<evidence type="ECO:0000313" key="3">
    <source>
        <dbReference type="Proteomes" id="UP000007755"/>
    </source>
</evidence>
<dbReference type="InParanoid" id="F4X4Z9"/>
<evidence type="ECO:0000256" key="1">
    <source>
        <dbReference type="SAM" id="MobiDB-lite"/>
    </source>
</evidence>
<dbReference type="AlphaFoldDB" id="F4X4Z9"/>